<dbReference type="SMART" id="SM00717">
    <property type="entry name" value="SANT"/>
    <property type="match status" value="1"/>
</dbReference>
<feature type="region of interest" description="Disordered" evidence="16">
    <location>
        <begin position="774"/>
        <end position="892"/>
    </location>
</feature>
<dbReference type="EMBL" id="LT598447">
    <property type="protein sequence ID" value="SCV06125.1"/>
    <property type="molecule type" value="Genomic_DNA"/>
</dbReference>
<evidence type="ECO:0000256" key="6">
    <source>
        <dbReference type="ARBA" id="ARBA00023015"/>
    </source>
</evidence>
<evidence type="ECO:0000256" key="5">
    <source>
        <dbReference type="ARBA" id="ARBA00022853"/>
    </source>
</evidence>
<evidence type="ECO:0000313" key="19">
    <source>
        <dbReference type="Proteomes" id="UP000189911"/>
    </source>
</evidence>
<dbReference type="InterPro" id="IPR014012">
    <property type="entry name" value="HSA_dom"/>
</dbReference>
<keyword evidence="4" id="KW-0227">DNA damage</keyword>
<evidence type="ECO:0000256" key="16">
    <source>
        <dbReference type="SAM" id="MobiDB-lite"/>
    </source>
</evidence>
<feature type="domain" description="HSA" evidence="17">
    <location>
        <begin position="341"/>
        <end position="421"/>
    </location>
</feature>
<evidence type="ECO:0000256" key="10">
    <source>
        <dbReference type="ARBA" id="ARBA00023242"/>
    </source>
</evidence>
<feature type="region of interest" description="Disordered" evidence="16">
    <location>
        <begin position="78"/>
        <end position="229"/>
    </location>
</feature>
<keyword evidence="19" id="KW-1185">Reference proteome</keyword>
<proteinExistence type="inferred from homology"/>
<dbReference type="Pfam" id="PF13921">
    <property type="entry name" value="Myb_DNA-bind_6"/>
    <property type="match status" value="1"/>
</dbReference>
<dbReference type="GO" id="GO:0005634">
    <property type="term" value="C:nucleus"/>
    <property type="evidence" value="ECO:0007669"/>
    <property type="project" value="UniProtKB-SubCell"/>
</dbReference>
<dbReference type="OrthoDB" id="5364245at2759"/>
<comment type="subcellular location">
    <subcellularLocation>
        <location evidence="1">Nucleus</location>
    </subcellularLocation>
</comment>
<comment type="function">
    <text evidence="11">Component of the NuA4 histone acetyltransferase complex which is involved in transcriptional activation of selected genes principally by acetylation of nucleosomal histone H4 and H2A. The NuA4 complex is also involved in DNA repair.</text>
</comment>
<feature type="region of interest" description="Disordered" evidence="16">
    <location>
        <begin position="722"/>
        <end position="759"/>
    </location>
</feature>
<keyword evidence="6" id="KW-0805">Transcription regulation</keyword>
<dbReference type="Proteomes" id="UP000189911">
    <property type="component" value="Chromosome H"/>
</dbReference>
<feature type="region of interest" description="Disordered" evidence="16">
    <location>
        <begin position="427"/>
        <end position="447"/>
    </location>
</feature>
<dbReference type="GO" id="GO:0006325">
    <property type="term" value="P:chromatin organization"/>
    <property type="evidence" value="ECO:0007669"/>
    <property type="project" value="UniProtKB-KW"/>
</dbReference>
<dbReference type="GO" id="GO:0006281">
    <property type="term" value="P:DNA repair"/>
    <property type="evidence" value="ECO:0007669"/>
    <property type="project" value="UniProtKB-KW"/>
</dbReference>
<evidence type="ECO:0000256" key="9">
    <source>
        <dbReference type="ARBA" id="ARBA00023204"/>
    </source>
</evidence>
<dbReference type="AlphaFoldDB" id="A0A1G4KNI9"/>
<keyword evidence="8" id="KW-0804">Transcription</keyword>
<reference evidence="19" key="1">
    <citation type="submission" date="2016-03" db="EMBL/GenBank/DDBJ databases">
        <authorList>
            <person name="Devillers Hugo."/>
        </authorList>
    </citation>
    <scope>NUCLEOTIDE SEQUENCE [LARGE SCALE GENOMIC DNA]</scope>
</reference>
<name>A0A1G4KNI9_9SACH</name>
<keyword evidence="5" id="KW-0156">Chromatin regulator</keyword>
<dbReference type="PANTHER" id="PTHR46459:SF1">
    <property type="entry name" value="E1A-BINDING PROTEIN P400"/>
    <property type="match status" value="1"/>
</dbReference>
<evidence type="ECO:0000256" key="12">
    <source>
        <dbReference type="ARBA" id="ARBA00029670"/>
    </source>
</evidence>
<evidence type="ECO:0000256" key="14">
    <source>
        <dbReference type="ARBA" id="ARBA00072841"/>
    </source>
</evidence>
<protein>
    <recommendedName>
        <fullName evidence="3">Chromatin modification-related protein EAF1</fullName>
    </recommendedName>
    <alternativeName>
        <fullName evidence="14">Chromatin modification-related protein eaf1</fullName>
    </alternativeName>
    <alternativeName>
        <fullName evidence="13 15">ESA1-associated factor 1</fullName>
    </alternativeName>
    <alternativeName>
        <fullName evidence="12">Vacuolar import and degradation protein 21</fullName>
    </alternativeName>
</protein>
<dbReference type="InterPro" id="IPR009057">
    <property type="entry name" value="Homeodomain-like_sf"/>
</dbReference>
<evidence type="ECO:0000259" key="17">
    <source>
        <dbReference type="PROSITE" id="PS51204"/>
    </source>
</evidence>
<keyword evidence="7" id="KW-0010">Activator</keyword>
<evidence type="ECO:0000256" key="4">
    <source>
        <dbReference type="ARBA" id="ARBA00022763"/>
    </source>
</evidence>
<dbReference type="PANTHER" id="PTHR46459">
    <property type="entry name" value="E1A-BINDING PROTEIN P400-RELATED"/>
    <property type="match status" value="1"/>
</dbReference>
<feature type="compositionally biased region" description="Basic and acidic residues" evidence="16">
    <location>
        <begin position="219"/>
        <end position="229"/>
    </location>
</feature>
<feature type="compositionally biased region" description="Polar residues" evidence="16">
    <location>
        <begin position="181"/>
        <end position="191"/>
    </location>
</feature>
<feature type="compositionally biased region" description="Polar residues" evidence="16">
    <location>
        <begin position="853"/>
        <end position="862"/>
    </location>
</feature>
<organism evidence="18 19">
    <name type="scientific">Lachancea nothofagi CBS 11611</name>
    <dbReference type="NCBI Taxonomy" id="1266666"/>
    <lineage>
        <taxon>Eukaryota</taxon>
        <taxon>Fungi</taxon>
        <taxon>Dikarya</taxon>
        <taxon>Ascomycota</taxon>
        <taxon>Saccharomycotina</taxon>
        <taxon>Saccharomycetes</taxon>
        <taxon>Saccharomycetales</taxon>
        <taxon>Saccharomycetaceae</taxon>
        <taxon>Lachancea</taxon>
    </lineage>
</organism>
<accession>A0A1G4KNI9</accession>
<gene>
    <name evidence="18" type="ORF">LANO_0H22650G</name>
</gene>
<keyword evidence="10" id="KW-0539">Nucleus</keyword>
<comment type="similarity">
    <text evidence="2">Belongs to the EAF1 family.</text>
</comment>
<dbReference type="InterPro" id="IPR001005">
    <property type="entry name" value="SANT/Myb"/>
</dbReference>
<evidence type="ECO:0000256" key="7">
    <source>
        <dbReference type="ARBA" id="ARBA00023159"/>
    </source>
</evidence>
<dbReference type="SMART" id="SM00573">
    <property type="entry name" value="HSA"/>
    <property type="match status" value="1"/>
</dbReference>
<dbReference type="GO" id="GO:0003682">
    <property type="term" value="F:chromatin binding"/>
    <property type="evidence" value="ECO:0007669"/>
    <property type="project" value="TreeGrafter"/>
</dbReference>
<evidence type="ECO:0000256" key="11">
    <source>
        <dbReference type="ARBA" id="ARBA00025178"/>
    </source>
</evidence>
<evidence type="ECO:0000256" key="3">
    <source>
        <dbReference type="ARBA" id="ARBA00018561"/>
    </source>
</evidence>
<evidence type="ECO:0000256" key="13">
    <source>
        <dbReference type="ARBA" id="ARBA00032084"/>
    </source>
</evidence>
<dbReference type="CDD" id="cd00167">
    <property type="entry name" value="SANT"/>
    <property type="match status" value="1"/>
</dbReference>
<feature type="compositionally biased region" description="Basic and acidic residues" evidence="16">
    <location>
        <begin position="97"/>
        <end position="136"/>
    </location>
</feature>
<dbReference type="SUPFAM" id="SSF46689">
    <property type="entry name" value="Homeodomain-like"/>
    <property type="match status" value="1"/>
</dbReference>
<dbReference type="Gene3D" id="1.10.10.60">
    <property type="entry name" value="Homeodomain-like"/>
    <property type="match status" value="1"/>
</dbReference>
<evidence type="ECO:0000313" key="18">
    <source>
        <dbReference type="EMBL" id="SCV06125.1"/>
    </source>
</evidence>
<evidence type="ECO:0000256" key="1">
    <source>
        <dbReference type="ARBA" id="ARBA00004123"/>
    </source>
</evidence>
<feature type="compositionally biased region" description="Basic and acidic residues" evidence="16">
    <location>
        <begin position="863"/>
        <end position="873"/>
    </location>
</feature>
<dbReference type="GO" id="GO:0035267">
    <property type="term" value="C:NuA4 histone acetyltransferase complex"/>
    <property type="evidence" value="ECO:0007669"/>
    <property type="project" value="TreeGrafter"/>
</dbReference>
<evidence type="ECO:0000256" key="8">
    <source>
        <dbReference type="ARBA" id="ARBA00023163"/>
    </source>
</evidence>
<keyword evidence="9" id="KW-0234">DNA repair</keyword>
<dbReference type="PROSITE" id="PS51204">
    <property type="entry name" value="HSA"/>
    <property type="match status" value="1"/>
</dbReference>
<dbReference type="FunFam" id="1.10.10.60:FF:000484">
    <property type="entry name" value="Chromatin modification-related protein EAF1"/>
    <property type="match status" value="1"/>
</dbReference>
<dbReference type="Pfam" id="PF07529">
    <property type="entry name" value="HSA"/>
    <property type="match status" value="1"/>
</dbReference>
<evidence type="ECO:0000256" key="15">
    <source>
        <dbReference type="ARBA" id="ARBA00082479"/>
    </source>
</evidence>
<feature type="compositionally biased region" description="Polar residues" evidence="16">
    <location>
        <begin position="783"/>
        <end position="832"/>
    </location>
</feature>
<sequence length="892" mass="102632">MAKFDKNATSDDGTKLEQLICKRNKLITELYCVSRIQDFLHITDEQRLTSQINDFLEIHDIRKGYHFDINTLPRFAQVEPPSEKKPIKSKSSTPVDNSKRDKENTKHEKEDNKRHIDNDKDILKDPRSEPVRDVHSKNKIVQLSPAKDDGIEAELQNLGQSDTEDDQLKAGKKRPRDEETPQTSDSHNTMADSRHMSPVLDSAGTYNGIKRQRTSQPPRETKRESAPDIKHTNYLIRELKEVPSEAKVLFHKENINAKESIYLVMNEKIPSMIPQAIPLSELKFNSQTLPLIKLIPTAHKVLTSEIMNMALNECRIAVVSSRIEELRRLGLWSLRQPKKFIDPWNHLRGTQTHRGKLLEEAKWMFYDFDESKKYKRAVCLTIAQAVMDFWNYGSICCLKRASIKHLDPKQEQTGDDLIVKETNFEVEASPQDREAQTTSTSIGEPNGKNAIDVELLLQRPDPNFEIGALNVPDTDGSGYDEYKNSMPTPFKLHVSFDELDSVERKILSDAPVYSKLSCDDDDNNKDPPNVDVLFEPISKAIVLLDDDNYLKIIERQIMDEEPSLVPFSKRRGMFYGNRRSHYLRPPIAPSLRYLRCRTPTIWLPQDDQDLVRNINTYAYNWELISAHMSSRPTRSYCSNIERRTPWQCFERFIQLNERFQFIDMKGPRAHNAQLWLIEAHKLQQQQKRRISPLGVGEESIQRGHKRLRWASMFEAMRKCIKKRENAPRPNPTQPRKPLDCKNTTVPTPAEMSQLKAQRDDALRRDIQMRRIAKQKLQAAAMNQKPSPNSPGKPSAQNALSSGQHRISSNGSGQSRGISADSNVRVTTQTPKTSHMKQIPKTTDTQYRAMMAKQQHQQRMSPTHSERLDSEPTSDKLLSPTPQEILQKIQHGK</sequence>
<evidence type="ECO:0000256" key="2">
    <source>
        <dbReference type="ARBA" id="ARBA00008913"/>
    </source>
</evidence>